<accession>M7NJG5</accession>
<name>M7NJG5_9BACT</name>
<evidence type="ECO:0008006" key="3">
    <source>
        <dbReference type="Google" id="ProtNLM"/>
    </source>
</evidence>
<evidence type="ECO:0000313" key="2">
    <source>
        <dbReference type="Proteomes" id="UP000011910"/>
    </source>
</evidence>
<dbReference type="InterPro" id="IPR026341">
    <property type="entry name" value="T9SS_type_B"/>
</dbReference>
<sequence>MQNGSCAPVYSQPLKVTVTPASQGGSLAGAATVCPGANSGTLSLQSQLGQVLRWESSTDNFATLTTLEHTGSSLTYQNLTATTTYRAVVQNGNCAVVYSQPATISVRPPLEAGRVVEDAVVLEGDNAGSLQLLDYSGQIIRWERSSDNFATNIQPLANTTATQPYQDLSSTSWFRAVVTDGYCGEVFSAAARIRVNRAPIARNDTLLVTASPYAASLSVLQNDTDPDGDGLRARPLQLTTAAGGTATLGVNGMLSYTPPAHYLGLDSLRYTVCDEVPEASLCAEALIVLDVRMPAAQLVVYQGVSPNADGKNDFWMIEHIERYPENRVQLYDRYGTLVFEMWGYDNQDKCFSGLANRGIRPGGNQLPEGTYFYKISTGPAAPLLKGYIVLKN</sequence>
<dbReference type="AlphaFoldDB" id="M7NJG5"/>
<dbReference type="Pfam" id="PF13585">
    <property type="entry name" value="CHU_C"/>
    <property type="match status" value="1"/>
</dbReference>
<dbReference type="Proteomes" id="UP000011910">
    <property type="component" value="Unassembled WGS sequence"/>
</dbReference>
<dbReference type="eggNOG" id="COG5644">
    <property type="taxonomic scope" value="Bacteria"/>
</dbReference>
<dbReference type="STRING" id="1279009.ADICEAN_02914"/>
<proteinExistence type="predicted"/>
<reference evidence="1 2" key="1">
    <citation type="journal article" date="2013" name="Genome Announc.">
        <title>Draft Genome Sequence of Cesiribacter andamanensis Strain AMV16T, Isolated from a Soil Sample from a Mud Volcano in the Andaman Islands, India.</title>
        <authorList>
            <person name="Shivaji S."/>
            <person name="Ara S."/>
            <person name="Begum Z."/>
            <person name="Srinivas T.N."/>
            <person name="Singh A."/>
            <person name="Kumar Pinnaka A."/>
        </authorList>
    </citation>
    <scope>NUCLEOTIDE SEQUENCE [LARGE SCALE GENOMIC DNA]</scope>
    <source>
        <strain evidence="1 2">AMV16</strain>
    </source>
</reference>
<gene>
    <name evidence="1" type="ORF">ADICEAN_02914</name>
</gene>
<evidence type="ECO:0000313" key="1">
    <source>
        <dbReference type="EMBL" id="EMR01935.1"/>
    </source>
</evidence>
<dbReference type="EMBL" id="AODQ01000081">
    <property type="protein sequence ID" value="EMR01935.1"/>
    <property type="molecule type" value="Genomic_DNA"/>
</dbReference>
<protein>
    <recommendedName>
        <fullName evidence="3">Gliding motility-associated C-terminal domain-containing protein</fullName>
    </recommendedName>
</protein>
<dbReference type="Gene3D" id="2.60.40.2810">
    <property type="match status" value="1"/>
</dbReference>
<dbReference type="eggNOG" id="COG1345">
    <property type="taxonomic scope" value="Bacteria"/>
</dbReference>
<dbReference type="OrthoDB" id="7794186at2"/>
<keyword evidence="2" id="KW-1185">Reference proteome</keyword>
<organism evidence="1 2">
    <name type="scientific">Cesiribacter andamanensis AMV16</name>
    <dbReference type="NCBI Taxonomy" id="1279009"/>
    <lineage>
        <taxon>Bacteria</taxon>
        <taxon>Pseudomonadati</taxon>
        <taxon>Bacteroidota</taxon>
        <taxon>Cytophagia</taxon>
        <taxon>Cytophagales</taxon>
        <taxon>Cesiribacteraceae</taxon>
        <taxon>Cesiribacter</taxon>
    </lineage>
</organism>
<dbReference type="Pfam" id="PF17963">
    <property type="entry name" value="Big_9"/>
    <property type="match status" value="1"/>
</dbReference>
<dbReference type="eggNOG" id="COG3209">
    <property type="taxonomic scope" value="Bacteria"/>
</dbReference>
<comment type="caution">
    <text evidence="1">The sequence shown here is derived from an EMBL/GenBank/DDBJ whole genome shotgun (WGS) entry which is preliminary data.</text>
</comment>
<dbReference type="NCBIfam" id="TIGR04131">
    <property type="entry name" value="Bac_Flav_CTERM"/>
    <property type="match status" value="1"/>
</dbReference>